<dbReference type="EMBL" id="SZQA01000004">
    <property type="protein sequence ID" value="TKK90143.1"/>
    <property type="molecule type" value="Genomic_DNA"/>
</dbReference>
<name>A0A4V5UZV1_9ACTN</name>
<reference evidence="2 3" key="1">
    <citation type="submission" date="2019-04" db="EMBL/GenBank/DDBJ databases">
        <title>Herbidospora sp. NEAU-GS14.nov., a novel actinomycete isolated from soil.</title>
        <authorList>
            <person name="Han L."/>
        </authorList>
    </citation>
    <scope>NUCLEOTIDE SEQUENCE [LARGE SCALE GENOMIC DNA]</scope>
    <source>
        <strain evidence="2 3">NEAU-GS14</strain>
    </source>
</reference>
<comment type="caution">
    <text evidence="2">The sequence shown here is derived from an EMBL/GenBank/DDBJ whole genome shotgun (WGS) entry which is preliminary data.</text>
</comment>
<organism evidence="2 3">
    <name type="scientific">Herbidospora galbida</name>
    <dbReference type="NCBI Taxonomy" id="2575442"/>
    <lineage>
        <taxon>Bacteria</taxon>
        <taxon>Bacillati</taxon>
        <taxon>Actinomycetota</taxon>
        <taxon>Actinomycetes</taxon>
        <taxon>Streptosporangiales</taxon>
        <taxon>Streptosporangiaceae</taxon>
        <taxon>Herbidospora</taxon>
    </lineage>
</organism>
<feature type="signal peptide" evidence="1">
    <location>
        <begin position="1"/>
        <end position="25"/>
    </location>
</feature>
<protein>
    <submittedName>
        <fullName evidence="2">Uncharacterized protein</fullName>
    </submittedName>
</protein>
<dbReference type="RefSeq" id="WP_137246183.1">
    <property type="nucleotide sequence ID" value="NZ_SZQA01000004.1"/>
</dbReference>
<dbReference type="Proteomes" id="UP000308705">
    <property type="component" value="Unassembled WGS sequence"/>
</dbReference>
<evidence type="ECO:0000313" key="2">
    <source>
        <dbReference type="EMBL" id="TKK90143.1"/>
    </source>
</evidence>
<evidence type="ECO:0000256" key="1">
    <source>
        <dbReference type="SAM" id="SignalP"/>
    </source>
</evidence>
<sequence length="381" mass="41174">MRKGLRLLIAGASGVALFASGVAIAASPASAEPVTVSNAVVNDTFIPPVSQDIMSFSFDLADAYHGKAPDNSWYPKYKIWARVTPDYNPGAGVTVNWRTASVTQLAKVTTDPGTGAKRITGNFTVQNNDKPGDRWRLQISPELLPVAGTPSPTATTAPNAWQDVKTFTVTPATRVTNVGIDPNPVVLKGATDVGFSATIEKFGGETLKQVRALHPSSGEYYSLGTSLEGDDKSYYNFVTMGTDAPAGSWQIKFTITRGTKTYAFTKGFTVSKTSAPAAKAKSKITMSIAPTKVKKGKSIKIYGKVYRGVKSWGVWKKKVLKLYFKKKGTKSWKFVSYVGANNSGKYSKTIKPKYDGYFRMAATATSLTKSSYSPYKLVDVR</sequence>
<keyword evidence="3" id="KW-1185">Reference proteome</keyword>
<feature type="chain" id="PRO_5039181460" evidence="1">
    <location>
        <begin position="26"/>
        <end position="381"/>
    </location>
</feature>
<evidence type="ECO:0000313" key="3">
    <source>
        <dbReference type="Proteomes" id="UP000308705"/>
    </source>
</evidence>
<proteinExistence type="predicted"/>
<dbReference type="AlphaFoldDB" id="A0A4V5UZV1"/>
<accession>A0A4V5UZV1</accession>
<gene>
    <name evidence="2" type="ORF">FDA94_06915</name>
</gene>
<keyword evidence="1" id="KW-0732">Signal</keyword>
<dbReference type="OrthoDB" id="3511250at2"/>